<dbReference type="AlphaFoldDB" id="A0A0A2VK51"/>
<gene>
    <name evidence="2" type="ORF">BBAD15_g8149</name>
</gene>
<dbReference type="Proteomes" id="UP000030106">
    <property type="component" value="Unassembled WGS sequence"/>
</dbReference>
<dbReference type="HOGENOM" id="CLU_032143_0_0_1"/>
<name>A0A0A2VK51_BEABA</name>
<proteinExistence type="predicted"/>
<reference evidence="2 3" key="1">
    <citation type="submission" date="2012-10" db="EMBL/GenBank/DDBJ databases">
        <title>Genome sequencing and analysis of entomopathogenic fungi Beauveria bassiana D1-5.</title>
        <authorList>
            <person name="Li Q."/>
            <person name="Wang L."/>
            <person name="Zhang Z."/>
            <person name="Wang Q."/>
            <person name="Ren J."/>
            <person name="Wang M."/>
            <person name="Xu W."/>
            <person name="Wang J."/>
            <person name="Lu Y."/>
            <person name="Du Q."/>
            <person name="Sun Z."/>
        </authorList>
    </citation>
    <scope>NUCLEOTIDE SEQUENCE [LARGE SCALE GENOMIC DNA]</scope>
    <source>
        <strain evidence="2 3">D1-5</strain>
    </source>
</reference>
<dbReference type="EMBL" id="ANFO01000804">
    <property type="protein sequence ID" value="KGQ06530.1"/>
    <property type="molecule type" value="Genomic_DNA"/>
</dbReference>
<protein>
    <submittedName>
        <fullName evidence="2">Uncharacterized protein</fullName>
    </submittedName>
</protein>
<organism evidence="2 3">
    <name type="scientific">Beauveria bassiana D1-5</name>
    <dbReference type="NCBI Taxonomy" id="1245745"/>
    <lineage>
        <taxon>Eukaryota</taxon>
        <taxon>Fungi</taxon>
        <taxon>Dikarya</taxon>
        <taxon>Ascomycota</taxon>
        <taxon>Pezizomycotina</taxon>
        <taxon>Sordariomycetes</taxon>
        <taxon>Hypocreomycetidae</taxon>
        <taxon>Hypocreales</taxon>
        <taxon>Cordycipitaceae</taxon>
        <taxon>Beauveria</taxon>
    </lineage>
</organism>
<feature type="compositionally biased region" description="Low complexity" evidence="1">
    <location>
        <begin position="447"/>
        <end position="467"/>
    </location>
</feature>
<evidence type="ECO:0000256" key="1">
    <source>
        <dbReference type="SAM" id="MobiDB-lite"/>
    </source>
</evidence>
<accession>A0A0A2VK51</accession>
<feature type="region of interest" description="Disordered" evidence="1">
    <location>
        <begin position="443"/>
        <end position="468"/>
    </location>
</feature>
<evidence type="ECO:0000313" key="2">
    <source>
        <dbReference type="EMBL" id="KGQ06530.1"/>
    </source>
</evidence>
<sequence>MREDPQRDPNSLYSRAEFCDNLLVAIASLPLKDKDRRRSETAQLRLLQWAKSLNVWGDKDANLDSLLDPSKCKVRGLIEAYLEILKETSLLVLQSATPRLPDNHFDIEFAEIELSLIELQTFTNLLLFNTKAGFGRRVAQYRSKHEDYDLNNAVTTHIQAQFPHLTPEAPHDVLGRWNELKTKYSNLAEAGSQRASAPVSEPAGLLKVLVNAVLFTHYKTLYNGDYEHKRINATDPKNAEWRLPVESTEVSDSKTEYSHICPVCAEACSELSLSLGPEFCHFLHTTKPYVCLAKECDRNNPPSFETQPQWEAHMQSQHGLDWVCNLNRNVQWVCPTCDAVSPVEFESFDLMTKDLVMHLHSSHGEEISKETFTLARLSYMTCPRPSDTCPICGKRHLYRAAKASRQTANTGSAKDDTHTRVQQCIEEHLFALSFEFTHRRFHTTGAQSQSRSESPSSSSSTPSMTSRLCPRSTANILGLQTSLATDITTTASCCVGRIPLPDQVDHLTPHKRPLNTQVRLLNPRVSQLNPRVTIMPHPPSLALHMALPRPATPMYRATRHPGVVRQDMAYLLNLSIHMGYRATTSETRSVTVFGINLR</sequence>
<dbReference type="OrthoDB" id="4869598at2759"/>
<evidence type="ECO:0000313" key="3">
    <source>
        <dbReference type="Proteomes" id="UP000030106"/>
    </source>
</evidence>
<comment type="caution">
    <text evidence="2">The sequence shown here is derived from an EMBL/GenBank/DDBJ whole genome shotgun (WGS) entry which is preliminary data.</text>
</comment>